<evidence type="ECO:0000313" key="2">
    <source>
        <dbReference type="EMBL" id="CAF1501160.1"/>
    </source>
</evidence>
<evidence type="ECO:0000313" key="3">
    <source>
        <dbReference type="Proteomes" id="UP000663828"/>
    </source>
</evidence>
<accession>A0A814K8P6</accession>
<organism evidence="1 4">
    <name type="scientific">Adineta ricciae</name>
    <name type="common">Rotifer</name>
    <dbReference type="NCBI Taxonomy" id="249248"/>
    <lineage>
        <taxon>Eukaryota</taxon>
        <taxon>Metazoa</taxon>
        <taxon>Spiralia</taxon>
        <taxon>Gnathifera</taxon>
        <taxon>Rotifera</taxon>
        <taxon>Eurotatoria</taxon>
        <taxon>Bdelloidea</taxon>
        <taxon>Adinetida</taxon>
        <taxon>Adinetidae</taxon>
        <taxon>Adineta</taxon>
    </lineage>
</organism>
<keyword evidence="3" id="KW-1185">Reference proteome</keyword>
<name>A0A814K8P6_ADIRI</name>
<sequence>MTSTTIRKFAFLIDCLSITNARRLQPEFLQNFPLNSGIYLFYHESRSKSYQRRLERFASNSHLIYLIPTSEDSITMNVSFKLGQIYDQYDDFVIVANYDPVYDDICQRLVSLNTKLKNHVQFRRFNGIDEFAQFLRHLKSFENQDRKEPIILNYNKTQLFHRCPFETDEQSTYLYRFGQLLQHLDTEHPDVQYNYCTECQNMIEHADSSNQNSFGKHLKDEHYANDKGFQLTIWSAN</sequence>
<proteinExistence type="predicted"/>
<evidence type="ECO:0000313" key="1">
    <source>
        <dbReference type="EMBL" id="CAF1047764.1"/>
    </source>
</evidence>
<dbReference type="OrthoDB" id="10019334at2759"/>
<comment type="caution">
    <text evidence="1">The sequence shown here is derived from an EMBL/GenBank/DDBJ whole genome shotgun (WGS) entry which is preliminary data.</text>
</comment>
<dbReference type="Proteomes" id="UP000663828">
    <property type="component" value="Unassembled WGS sequence"/>
</dbReference>
<gene>
    <name evidence="1" type="ORF">EDS130_LOCUS17263</name>
    <name evidence="2" type="ORF">XAT740_LOCUS39664</name>
</gene>
<reference evidence="1" key="1">
    <citation type="submission" date="2021-02" db="EMBL/GenBank/DDBJ databases">
        <authorList>
            <person name="Nowell W R."/>
        </authorList>
    </citation>
    <scope>NUCLEOTIDE SEQUENCE</scope>
</reference>
<protein>
    <submittedName>
        <fullName evidence="1">Uncharacterized protein</fullName>
    </submittedName>
</protein>
<dbReference type="AlphaFoldDB" id="A0A814K8P6"/>
<evidence type="ECO:0000313" key="4">
    <source>
        <dbReference type="Proteomes" id="UP000663852"/>
    </source>
</evidence>
<dbReference type="Proteomes" id="UP000663852">
    <property type="component" value="Unassembled WGS sequence"/>
</dbReference>
<dbReference type="EMBL" id="CAJNOR010004424">
    <property type="protein sequence ID" value="CAF1501160.1"/>
    <property type="molecule type" value="Genomic_DNA"/>
</dbReference>
<dbReference type="EMBL" id="CAJNOJ010000077">
    <property type="protein sequence ID" value="CAF1047764.1"/>
    <property type="molecule type" value="Genomic_DNA"/>
</dbReference>